<feature type="region of interest" description="Disordered" evidence="1">
    <location>
        <begin position="291"/>
        <end position="323"/>
    </location>
</feature>
<gene>
    <name evidence="2" type="ORF">GCM10009737_23480</name>
</gene>
<organism evidence="2 3">
    <name type="scientific">Nocardioides lentus</name>
    <dbReference type="NCBI Taxonomy" id="338077"/>
    <lineage>
        <taxon>Bacteria</taxon>
        <taxon>Bacillati</taxon>
        <taxon>Actinomycetota</taxon>
        <taxon>Actinomycetes</taxon>
        <taxon>Propionibacteriales</taxon>
        <taxon>Nocardioidaceae</taxon>
        <taxon>Nocardioides</taxon>
    </lineage>
</organism>
<reference evidence="2 3" key="1">
    <citation type="journal article" date="2019" name="Int. J. Syst. Evol. Microbiol.">
        <title>The Global Catalogue of Microorganisms (GCM) 10K type strain sequencing project: providing services to taxonomists for standard genome sequencing and annotation.</title>
        <authorList>
            <consortium name="The Broad Institute Genomics Platform"/>
            <consortium name="The Broad Institute Genome Sequencing Center for Infectious Disease"/>
            <person name="Wu L."/>
            <person name="Ma J."/>
        </authorList>
    </citation>
    <scope>NUCLEOTIDE SEQUENCE [LARGE SCALE GENOMIC DNA]</scope>
    <source>
        <strain evidence="2 3">JCM 14046</strain>
    </source>
</reference>
<dbReference type="Proteomes" id="UP001501612">
    <property type="component" value="Unassembled WGS sequence"/>
</dbReference>
<evidence type="ECO:0000256" key="1">
    <source>
        <dbReference type="SAM" id="MobiDB-lite"/>
    </source>
</evidence>
<dbReference type="SUPFAM" id="SSF51905">
    <property type="entry name" value="FAD/NAD(P)-binding domain"/>
    <property type="match status" value="1"/>
</dbReference>
<accession>A0ABN2PIH9</accession>
<comment type="caution">
    <text evidence="2">The sequence shown here is derived from an EMBL/GenBank/DDBJ whole genome shotgun (WGS) entry which is preliminary data.</text>
</comment>
<sequence length="473" mass="48687">MHEGIDMRAAGSTQDRYDAVVVGDGINGAVAAAELAGHGWSVALAPGLEPDGPAALIGATAPGFVHDVPSLWHALFRAGPSWPELGPDLQRFGLQYLVAEGPATAVVGEAGVVLGHRDPGDLADDMPDPHQRATYRAAAQRTRAVAPRLVESHGAGLSAGQLLHEGPACPPPADLLPPAEACAAGRPSARLWGPLLARVGVSSRHPRARLVTPMLAHVVHDVGLPVVRGGADCFLAALDALLDDRRVERVPGPLERVEVDGERAVAVHVGGRRLEAVGSVIGALDATTLTGLLDARRPPTTTPTDGPGRGTSPQPRSGRSASVEVHLALARPLAWCEPALDAVPLVHVEREDGPCVAVSQPSVLDPTRAPAGAATAWVSVPLPGTADPRSVPDPAEIERATASALDAVGCHVPRLRASVVGCRTVPTPAPAPPDPALVADYRPLPSWRPGAGGAFATGTSGLYHVGAYRLPRP</sequence>
<dbReference type="Gene3D" id="3.50.50.60">
    <property type="entry name" value="FAD/NAD(P)-binding domain"/>
    <property type="match status" value="1"/>
</dbReference>
<dbReference type="PANTHER" id="PTHR10668:SF105">
    <property type="entry name" value="DEHYDROGENASE-RELATED"/>
    <property type="match status" value="1"/>
</dbReference>
<dbReference type="PANTHER" id="PTHR10668">
    <property type="entry name" value="PHYTOENE DEHYDROGENASE"/>
    <property type="match status" value="1"/>
</dbReference>
<dbReference type="EMBL" id="BAAAMY010000005">
    <property type="protein sequence ID" value="GAA1921286.1"/>
    <property type="molecule type" value="Genomic_DNA"/>
</dbReference>
<feature type="compositionally biased region" description="Low complexity" evidence="1">
    <location>
        <begin position="291"/>
        <end position="313"/>
    </location>
</feature>
<dbReference type="InterPro" id="IPR036188">
    <property type="entry name" value="FAD/NAD-bd_sf"/>
</dbReference>
<evidence type="ECO:0000313" key="3">
    <source>
        <dbReference type="Proteomes" id="UP001501612"/>
    </source>
</evidence>
<protein>
    <submittedName>
        <fullName evidence="2">NAD(P)/FAD-dependent oxidoreductase</fullName>
    </submittedName>
</protein>
<proteinExistence type="predicted"/>
<keyword evidence="3" id="KW-1185">Reference proteome</keyword>
<name>A0ABN2PIH9_9ACTN</name>
<evidence type="ECO:0000313" key="2">
    <source>
        <dbReference type="EMBL" id="GAA1921286.1"/>
    </source>
</evidence>